<dbReference type="RefSeq" id="WP_112439330.1">
    <property type="nucleotide sequence ID" value="NZ_CBDRHE010000005.1"/>
</dbReference>
<sequence>MRSKLPAGAHRAVAVSAAALVTAAALVAALAPEASAAPAAPLPLPITAGGGEPLVNVDGHVFAQPLVNNISLPTPR</sequence>
<dbReference type="EMBL" id="CP030073">
    <property type="protein sequence ID" value="AWW38955.1"/>
    <property type="molecule type" value="Genomic_DNA"/>
</dbReference>
<keyword evidence="1" id="KW-0732">Signal</keyword>
<proteinExistence type="predicted"/>
<evidence type="ECO:0000313" key="3">
    <source>
        <dbReference type="Proteomes" id="UP000249616"/>
    </source>
</evidence>
<evidence type="ECO:0000313" key="2">
    <source>
        <dbReference type="EMBL" id="AWW38955.1"/>
    </source>
</evidence>
<keyword evidence="3" id="KW-1185">Reference proteome</keyword>
<name>A0A2Z4J197_9ACTN</name>
<evidence type="ECO:0000256" key="1">
    <source>
        <dbReference type="SAM" id="SignalP"/>
    </source>
</evidence>
<dbReference type="AlphaFoldDB" id="A0A2Z4J197"/>
<gene>
    <name evidence="2" type="ORF">DN051_21795</name>
</gene>
<protein>
    <submittedName>
        <fullName evidence="2">Uncharacterized protein</fullName>
    </submittedName>
</protein>
<accession>A0A2Z4J197</accession>
<feature type="signal peptide" evidence="1">
    <location>
        <begin position="1"/>
        <end position="36"/>
    </location>
</feature>
<dbReference type="KEGG" id="scad:DN051_21795"/>
<reference evidence="2 3" key="1">
    <citation type="journal article" date="2019" name="Int. J. Syst. Evol. Microbiol.">
        <title>Streptomyces cadmiisoli sp. nov., a novel actinomycete isolated from cadmium-contaminated soil.</title>
        <authorList>
            <person name="Li K."/>
            <person name="Tang X."/>
            <person name="Zhao J."/>
            <person name="Guo Y."/>
            <person name="Tang Y."/>
            <person name="Gao J."/>
        </authorList>
    </citation>
    <scope>NUCLEOTIDE SEQUENCE [LARGE SCALE GENOMIC DNA]</scope>
    <source>
        <strain evidence="2 3">ZFG47</strain>
    </source>
</reference>
<organism evidence="2 3">
    <name type="scientific">Streptomyces cadmiisoli</name>
    <dbReference type="NCBI Taxonomy" id="2184053"/>
    <lineage>
        <taxon>Bacteria</taxon>
        <taxon>Bacillati</taxon>
        <taxon>Actinomycetota</taxon>
        <taxon>Actinomycetes</taxon>
        <taxon>Kitasatosporales</taxon>
        <taxon>Streptomycetaceae</taxon>
        <taxon>Streptomyces</taxon>
        <taxon>Streptomyces aurantiacus group</taxon>
    </lineage>
</organism>
<dbReference type="Proteomes" id="UP000249616">
    <property type="component" value="Chromosome"/>
</dbReference>
<feature type="chain" id="PRO_5016258365" evidence="1">
    <location>
        <begin position="37"/>
        <end position="76"/>
    </location>
</feature>